<feature type="transmembrane region" description="Helical" evidence="6">
    <location>
        <begin position="239"/>
        <end position="261"/>
    </location>
</feature>
<evidence type="ECO:0000256" key="3">
    <source>
        <dbReference type="ARBA" id="ARBA00022692"/>
    </source>
</evidence>
<feature type="transmembrane region" description="Helical" evidence="6">
    <location>
        <begin position="425"/>
        <end position="443"/>
    </location>
</feature>
<feature type="transmembrane region" description="Helical" evidence="6">
    <location>
        <begin position="335"/>
        <end position="354"/>
    </location>
</feature>
<dbReference type="AlphaFoldDB" id="A0A846YJD1"/>
<name>A0A846YJD1_9NOCA</name>
<gene>
    <name evidence="8" type="ORF">HGA15_24345</name>
</gene>
<feature type="transmembrane region" description="Helical" evidence="6">
    <location>
        <begin position="155"/>
        <end position="178"/>
    </location>
</feature>
<dbReference type="InterPro" id="IPR036259">
    <property type="entry name" value="MFS_trans_sf"/>
</dbReference>
<dbReference type="PANTHER" id="PTHR23501:SF197">
    <property type="entry name" value="COMD"/>
    <property type="match status" value="1"/>
</dbReference>
<evidence type="ECO:0000313" key="8">
    <source>
        <dbReference type="EMBL" id="NKY59227.1"/>
    </source>
</evidence>
<feature type="transmembrane region" description="Helical" evidence="6">
    <location>
        <begin position="33"/>
        <end position="57"/>
    </location>
</feature>
<feature type="transmembrane region" description="Helical" evidence="6">
    <location>
        <begin position="123"/>
        <end position="143"/>
    </location>
</feature>
<evidence type="ECO:0000256" key="4">
    <source>
        <dbReference type="ARBA" id="ARBA00022989"/>
    </source>
</evidence>
<keyword evidence="2" id="KW-0813">Transport</keyword>
<dbReference type="PANTHER" id="PTHR23501">
    <property type="entry name" value="MAJOR FACILITATOR SUPERFAMILY"/>
    <property type="match status" value="1"/>
</dbReference>
<feature type="transmembrane region" description="Helical" evidence="6">
    <location>
        <begin position="98"/>
        <end position="117"/>
    </location>
</feature>
<comment type="caution">
    <text evidence="8">The sequence shown here is derived from an EMBL/GenBank/DDBJ whole genome shotgun (WGS) entry which is preliminary data.</text>
</comment>
<dbReference type="Proteomes" id="UP000570678">
    <property type="component" value="Unassembled WGS sequence"/>
</dbReference>
<feature type="transmembrane region" description="Helical" evidence="6">
    <location>
        <begin position="6"/>
        <end position="21"/>
    </location>
</feature>
<evidence type="ECO:0000256" key="5">
    <source>
        <dbReference type="ARBA" id="ARBA00023136"/>
    </source>
</evidence>
<comment type="subcellular location">
    <subcellularLocation>
        <location evidence="1">Cell membrane</location>
        <topology evidence="1">Multi-pass membrane protein</topology>
    </subcellularLocation>
</comment>
<sequence length="455" mass="46513">MGIVWVLAGLTALTLFFRRKIMKGPGMTTRITLAAVLLAAFSISTAQTIVIAALPGFAREFGVATTTTAWALTAFMLAAAVATPIAGRLGDLFGYRRIMLVCLGFFVVGLLLCALANSFPLLLAGRAVTGVAAGVFPLAFGLVRREVSPARLPGVVALLSAMFGIGGAAGMLAAGPLLDVFSSAWLFWPLLVLGAVALVLVILLPGEPGAGGRVDLAGAVLLGLTLVALLLGISEVRQWGIGPALALFALAAILAVAFAAVELRTHQPLVDVRLLGHRAVAMTNLATVIIGAAMFGVVTVIPLLVPQNRIAVALLPMVVTMLIATPLSPRLGGRIAVRTGAMLAIVSCIALALWHNELWQVCMVSLILGAGYGLAFAAFGTLVVEVVETRQTGEATGVNTIARTAGGALGAQLAAALSISGFGPTFWVLAGIAVAALLVTSTLPKRALATSPSPV</sequence>
<feature type="domain" description="Major facilitator superfamily (MFS) profile" evidence="7">
    <location>
        <begin position="32"/>
        <end position="448"/>
    </location>
</feature>
<feature type="transmembrane region" description="Helical" evidence="6">
    <location>
        <begin position="216"/>
        <end position="233"/>
    </location>
</feature>
<dbReference type="GO" id="GO:0022857">
    <property type="term" value="F:transmembrane transporter activity"/>
    <property type="evidence" value="ECO:0007669"/>
    <property type="project" value="InterPro"/>
</dbReference>
<feature type="transmembrane region" description="Helical" evidence="6">
    <location>
        <begin position="184"/>
        <end position="204"/>
    </location>
</feature>
<evidence type="ECO:0000256" key="2">
    <source>
        <dbReference type="ARBA" id="ARBA00022448"/>
    </source>
</evidence>
<dbReference type="Gene3D" id="1.20.1250.20">
    <property type="entry name" value="MFS general substrate transporter like domains"/>
    <property type="match status" value="1"/>
</dbReference>
<keyword evidence="4 6" id="KW-1133">Transmembrane helix</keyword>
<keyword evidence="9" id="KW-1185">Reference proteome</keyword>
<accession>A0A846YJD1</accession>
<dbReference type="Pfam" id="PF07690">
    <property type="entry name" value="MFS_1"/>
    <property type="match status" value="2"/>
</dbReference>
<evidence type="ECO:0000313" key="9">
    <source>
        <dbReference type="Proteomes" id="UP000570678"/>
    </source>
</evidence>
<dbReference type="EMBL" id="JAAXOT010000014">
    <property type="protein sequence ID" value="NKY59227.1"/>
    <property type="molecule type" value="Genomic_DNA"/>
</dbReference>
<feature type="transmembrane region" description="Helical" evidence="6">
    <location>
        <begin position="366"/>
        <end position="388"/>
    </location>
</feature>
<dbReference type="InterPro" id="IPR011701">
    <property type="entry name" value="MFS"/>
</dbReference>
<dbReference type="RefSeq" id="WP_168433932.1">
    <property type="nucleotide sequence ID" value="NZ_JAAXOT010000014.1"/>
</dbReference>
<evidence type="ECO:0000259" key="7">
    <source>
        <dbReference type="PROSITE" id="PS50850"/>
    </source>
</evidence>
<keyword evidence="3 6" id="KW-0812">Transmembrane</keyword>
<dbReference type="GO" id="GO:0005886">
    <property type="term" value="C:plasma membrane"/>
    <property type="evidence" value="ECO:0007669"/>
    <property type="project" value="UniProtKB-SubCell"/>
</dbReference>
<evidence type="ECO:0000256" key="1">
    <source>
        <dbReference type="ARBA" id="ARBA00004651"/>
    </source>
</evidence>
<feature type="transmembrane region" description="Helical" evidence="6">
    <location>
        <begin position="310"/>
        <end position="328"/>
    </location>
</feature>
<reference evidence="8 9" key="1">
    <citation type="submission" date="2020-04" db="EMBL/GenBank/DDBJ databases">
        <title>MicrobeNet Type strains.</title>
        <authorList>
            <person name="Nicholson A.C."/>
        </authorList>
    </citation>
    <scope>NUCLEOTIDE SEQUENCE [LARGE SCALE GENOMIC DNA]</scope>
    <source>
        <strain evidence="8 9">JCM 3332</strain>
    </source>
</reference>
<protein>
    <submittedName>
        <fullName evidence="8">MFS transporter</fullName>
    </submittedName>
</protein>
<feature type="transmembrane region" description="Helical" evidence="6">
    <location>
        <begin position="69"/>
        <end position="86"/>
    </location>
</feature>
<feature type="transmembrane region" description="Helical" evidence="6">
    <location>
        <begin position="282"/>
        <end position="304"/>
    </location>
</feature>
<proteinExistence type="predicted"/>
<evidence type="ECO:0000256" key="6">
    <source>
        <dbReference type="SAM" id="Phobius"/>
    </source>
</evidence>
<dbReference type="SUPFAM" id="SSF103473">
    <property type="entry name" value="MFS general substrate transporter"/>
    <property type="match status" value="1"/>
</dbReference>
<organism evidence="8 9">
    <name type="scientific">Nocardia flavorosea</name>
    <dbReference type="NCBI Taxonomy" id="53429"/>
    <lineage>
        <taxon>Bacteria</taxon>
        <taxon>Bacillati</taxon>
        <taxon>Actinomycetota</taxon>
        <taxon>Actinomycetes</taxon>
        <taxon>Mycobacteriales</taxon>
        <taxon>Nocardiaceae</taxon>
        <taxon>Nocardia</taxon>
    </lineage>
</organism>
<keyword evidence="5 6" id="KW-0472">Membrane</keyword>
<dbReference type="InterPro" id="IPR020846">
    <property type="entry name" value="MFS_dom"/>
</dbReference>
<dbReference type="PROSITE" id="PS50850">
    <property type="entry name" value="MFS"/>
    <property type="match status" value="1"/>
</dbReference>